<feature type="domain" description="Acyl-coenzyme A oxidase N-terminal" evidence="2">
    <location>
        <begin position="78"/>
        <end position="113"/>
    </location>
</feature>
<dbReference type="InterPro" id="IPR009100">
    <property type="entry name" value="AcylCoA_DH/oxidase_NM_dom_sf"/>
</dbReference>
<dbReference type="GO" id="GO:0071949">
    <property type="term" value="F:FAD binding"/>
    <property type="evidence" value="ECO:0007669"/>
    <property type="project" value="InterPro"/>
</dbReference>
<accession>A0A3Q2PFE2</accession>
<dbReference type="PANTHER" id="PTHR10909">
    <property type="entry name" value="ELECTRON TRANSPORT OXIDOREDUCTASE"/>
    <property type="match status" value="1"/>
</dbReference>
<evidence type="ECO:0000313" key="3">
    <source>
        <dbReference type="Ensembl" id="ENSFHEP00000011653.1"/>
    </source>
</evidence>
<dbReference type="Pfam" id="PF14749">
    <property type="entry name" value="Acyl-CoA_ox_N"/>
    <property type="match status" value="1"/>
</dbReference>
<dbReference type="InterPro" id="IPR012258">
    <property type="entry name" value="Acyl-CoA_oxidase"/>
</dbReference>
<dbReference type="STRING" id="8078.ENSFHEP00000011653"/>
<protein>
    <recommendedName>
        <fullName evidence="2">Acyl-coenzyme A oxidase N-terminal domain-containing protein</fullName>
    </recommendedName>
</protein>
<dbReference type="GO" id="GO:0005777">
    <property type="term" value="C:peroxisome"/>
    <property type="evidence" value="ECO:0007669"/>
    <property type="project" value="InterPro"/>
</dbReference>
<comment type="pathway">
    <text evidence="1">Lipid metabolism; peroxisomal fatty acid beta-oxidation.</text>
</comment>
<evidence type="ECO:0000259" key="2">
    <source>
        <dbReference type="Pfam" id="PF14749"/>
    </source>
</evidence>
<organism evidence="3 4">
    <name type="scientific">Fundulus heteroclitus</name>
    <name type="common">Killifish</name>
    <name type="synonym">Mummichog</name>
    <dbReference type="NCBI Taxonomy" id="8078"/>
    <lineage>
        <taxon>Eukaryota</taxon>
        <taxon>Metazoa</taxon>
        <taxon>Chordata</taxon>
        <taxon>Craniata</taxon>
        <taxon>Vertebrata</taxon>
        <taxon>Euteleostomi</taxon>
        <taxon>Actinopterygii</taxon>
        <taxon>Neopterygii</taxon>
        <taxon>Teleostei</taxon>
        <taxon>Neoteleostei</taxon>
        <taxon>Acanthomorphata</taxon>
        <taxon>Ovalentaria</taxon>
        <taxon>Atherinomorphae</taxon>
        <taxon>Cyprinodontiformes</taxon>
        <taxon>Fundulidae</taxon>
        <taxon>Fundulus</taxon>
    </lineage>
</organism>
<dbReference type="Gene3D" id="1.10.540.10">
    <property type="entry name" value="Acyl-CoA dehydrogenase/oxidase, N-terminal domain"/>
    <property type="match status" value="1"/>
</dbReference>
<dbReference type="GeneTree" id="ENSGT00940000166003"/>
<sequence>MNPDIARERREASFDVEKLTYILDGGLEKTKRRREIGRLQMSYLVLNRNLGGVTCNIKVQRLDLNVIFYFFIFYCNHHEALGLHFTMFLPSLRSLCDPQQANKWLSLAESFQAVGTYAQTELGHGQSWTRKHNHLLS</sequence>
<name>A0A3Q2PFE2_FUNHE</name>
<dbReference type="PANTHER" id="PTHR10909:SF250">
    <property type="entry name" value="PEROXISOMAL ACYL-COENZYME A OXIDASE 1"/>
    <property type="match status" value="1"/>
</dbReference>
<reference evidence="3" key="2">
    <citation type="submission" date="2025-09" db="UniProtKB">
        <authorList>
            <consortium name="Ensembl"/>
        </authorList>
    </citation>
    <scope>IDENTIFICATION</scope>
</reference>
<proteinExistence type="predicted"/>
<dbReference type="GO" id="GO:0033540">
    <property type="term" value="P:fatty acid beta-oxidation using acyl-CoA oxidase"/>
    <property type="evidence" value="ECO:0007669"/>
    <property type="project" value="TreeGrafter"/>
</dbReference>
<evidence type="ECO:0000313" key="4">
    <source>
        <dbReference type="Proteomes" id="UP000265000"/>
    </source>
</evidence>
<dbReference type="Proteomes" id="UP000265000">
    <property type="component" value="Unplaced"/>
</dbReference>
<dbReference type="InterPro" id="IPR037069">
    <property type="entry name" value="AcylCoA_DH/ox_N_sf"/>
</dbReference>
<dbReference type="AlphaFoldDB" id="A0A3Q2PFE2"/>
<dbReference type="GO" id="GO:0003997">
    <property type="term" value="F:acyl-CoA oxidase activity"/>
    <property type="evidence" value="ECO:0007669"/>
    <property type="project" value="InterPro"/>
</dbReference>
<keyword evidence="4" id="KW-1185">Reference proteome</keyword>
<dbReference type="SUPFAM" id="SSF56645">
    <property type="entry name" value="Acyl-CoA dehydrogenase NM domain-like"/>
    <property type="match status" value="1"/>
</dbReference>
<dbReference type="GO" id="GO:0055088">
    <property type="term" value="P:lipid homeostasis"/>
    <property type="evidence" value="ECO:0007669"/>
    <property type="project" value="TreeGrafter"/>
</dbReference>
<dbReference type="InterPro" id="IPR029320">
    <property type="entry name" value="Acyl-CoA_ox_N"/>
</dbReference>
<dbReference type="GO" id="GO:0005504">
    <property type="term" value="F:fatty acid binding"/>
    <property type="evidence" value="ECO:0007669"/>
    <property type="project" value="TreeGrafter"/>
</dbReference>
<dbReference type="Ensembl" id="ENSFHET00000018701.1">
    <property type="protein sequence ID" value="ENSFHEP00000011653.1"/>
    <property type="gene ID" value="ENSFHEG00000013088.1"/>
</dbReference>
<evidence type="ECO:0000256" key="1">
    <source>
        <dbReference type="ARBA" id="ARBA00004846"/>
    </source>
</evidence>
<dbReference type="GO" id="GO:0000038">
    <property type="term" value="P:very long-chain fatty acid metabolic process"/>
    <property type="evidence" value="ECO:0007669"/>
    <property type="project" value="TreeGrafter"/>
</dbReference>
<reference evidence="3" key="1">
    <citation type="submission" date="2025-08" db="UniProtKB">
        <authorList>
            <consortium name="Ensembl"/>
        </authorList>
    </citation>
    <scope>IDENTIFICATION</scope>
</reference>